<gene>
    <name evidence="1" type="ORF">EAIL5_3066</name>
</gene>
<sequence>MGTSVNLTVLNGCLLAIPDSREERRLRAQEQQLEGAAARAGAG</sequence>
<name>E5B8T1_ERWAM</name>
<proteinExistence type="predicted"/>
<evidence type="ECO:0000313" key="1">
    <source>
        <dbReference type="EMBL" id="CBX81886.1"/>
    </source>
</evidence>
<dbReference type="EMBL" id="FR719195">
    <property type="protein sequence ID" value="CBX81886.1"/>
    <property type="molecule type" value="Genomic_DNA"/>
</dbReference>
<dbReference type="AlphaFoldDB" id="E5B8T1"/>
<reference evidence="1" key="1">
    <citation type="journal article" date="2011" name="J. Bacteriol.">
        <title>Genome Sequence of an Erwinia amylovora Strain with Pathogenicity Restricted to Rubus Plants.</title>
        <authorList>
            <person name="Powney R."/>
            <person name="Smits T.H."/>
            <person name="Sawbridge T."/>
            <person name="Frey B."/>
            <person name="Blom J."/>
            <person name="Frey J.E."/>
            <person name="Plummer K.M."/>
            <person name="Beer S.V."/>
            <person name="Luck J."/>
            <person name="Duffy B."/>
            <person name="Rodoni B."/>
        </authorList>
    </citation>
    <scope>NUCLEOTIDE SEQUENCE</scope>
    <source>
        <strain evidence="1">ATCC BAA-2158</strain>
    </source>
</reference>
<protein>
    <submittedName>
        <fullName evidence="1">Uncharacterized protein</fullName>
    </submittedName>
</protein>
<accession>E5B8T1</accession>
<organism evidence="1">
    <name type="scientific">Erwinia amylovora ATCC BAA-2158</name>
    <dbReference type="NCBI Taxonomy" id="889211"/>
    <lineage>
        <taxon>Bacteria</taxon>
        <taxon>Pseudomonadati</taxon>
        <taxon>Pseudomonadota</taxon>
        <taxon>Gammaproteobacteria</taxon>
        <taxon>Enterobacterales</taxon>
        <taxon>Erwiniaceae</taxon>
        <taxon>Erwinia</taxon>
    </lineage>
</organism>